<evidence type="ECO:0008006" key="3">
    <source>
        <dbReference type="Google" id="ProtNLM"/>
    </source>
</evidence>
<sequence length="747" mass="78618">MSTAIHSVKVNALKGAEIKLAVRALVDDTVSFCPILALRLLGELGATGPVDEARSDDSRATPGDLHAPIAAYLVSARSTPPKKSVTYTLEVRDAAWLKKIKKGATLETTAYAAPTRRVGAAFSADGSQVVAGWDAGNVDAYAVTQKKRQVEVGKPVWSAHHLGLLAFTMLDEDVLVTAGRDELRAHREGESFAALRLDPGATITGLAADGPRALIGFADGSVASWQPGKDKALVRLGALDATVNGLAALDKSSVAASTTTEVAILKKGAIATRVKSEHGPVTALSRGVTKGGLAYGTATGAVVCLKADGALARKHQVEVPQDCRLWFLHRDPRGDLFALARRGNRLFLAACEPQGFTFEGPLAEVEQFSSTPAPDGLVARVNEQTVMYIGFDGSVRWTQQIPTPALRAAYLSPPSYEPKVTRDGKGLILGFTETEKAAELRDPAGAVLARVPGGWNASFSGAIPLGQDAALAWFSDGTAARLSAAGSEKLGLRVHSAAAIERTGGAFALVCAAKKADDEYEDGIIPEDEDAGRLVELDVGGNIVATLATVAPRDVGSTSGLQVSADGSLLSASIYDSDSAEHVPHLWLREGDGFRALKAPWGPYDWPTFAPDGSRIAWQTDSRDQVVLFDPRAGREVARLAVGDVWGIEFDGAGRLVLTGDDRLYWFDGAGVACGELPLPASEIITPPVERLLAGGDEPEVVVATALNAFVLRAKGDPLALRDRDPIASTGSLVAHARGWPLTVRPR</sequence>
<accession>A0ABT5BID2</accession>
<proteinExistence type="predicted"/>
<dbReference type="Gene3D" id="2.130.10.10">
    <property type="entry name" value="YVTN repeat-like/Quinoprotein amine dehydrogenase"/>
    <property type="match status" value="1"/>
</dbReference>
<dbReference type="RefSeq" id="WP_272004721.1">
    <property type="nucleotide sequence ID" value="NZ_JAQNDN010000019.1"/>
</dbReference>
<gene>
    <name evidence="1" type="ORF">POL58_33550</name>
</gene>
<comment type="caution">
    <text evidence="1">The sequence shown here is derived from an EMBL/GenBank/DDBJ whole genome shotgun (WGS) entry which is preliminary data.</text>
</comment>
<keyword evidence="2" id="KW-1185">Reference proteome</keyword>
<evidence type="ECO:0000313" key="1">
    <source>
        <dbReference type="EMBL" id="MDC0672726.1"/>
    </source>
</evidence>
<dbReference type="InterPro" id="IPR015943">
    <property type="entry name" value="WD40/YVTN_repeat-like_dom_sf"/>
</dbReference>
<protein>
    <recommendedName>
        <fullName evidence="3">WD40 repeat domain-containing protein</fullName>
    </recommendedName>
</protein>
<organism evidence="1 2">
    <name type="scientific">Nannocystis radixulma</name>
    <dbReference type="NCBI Taxonomy" id="2995305"/>
    <lineage>
        <taxon>Bacteria</taxon>
        <taxon>Pseudomonadati</taxon>
        <taxon>Myxococcota</taxon>
        <taxon>Polyangia</taxon>
        <taxon>Nannocystales</taxon>
        <taxon>Nannocystaceae</taxon>
        <taxon>Nannocystis</taxon>
    </lineage>
</organism>
<reference evidence="1 2" key="1">
    <citation type="submission" date="2022-11" db="EMBL/GenBank/DDBJ databases">
        <title>Minimal conservation of predation-associated metabolite biosynthetic gene clusters underscores biosynthetic potential of Myxococcota including descriptions for ten novel species: Archangium lansinium sp. nov., Myxococcus landrumus sp. nov., Nannocystis bai.</title>
        <authorList>
            <person name="Ahearne A."/>
            <person name="Stevens C."/>
            <person name="Dowd S."/>
        </authorList>
    </citation>
    <scope>NUCLEOTIDE SEQUENCE [LARGE SCALE GENOMIC DNA]</scope>
    <source>
        <strain evidence="1 2">NCELM</strain>
    </source>
</reference>
<evidence type="ECO:0000313" key="2">
    <source>
        <dbReference type="Proteomes" id="UP001217838"/>
    </source>
</evidence>
<dbReference type="Proteomes" id="UP001217838">
    <property type="component" value="Unassembled WGS sequence"/>
</dbReference>
<dbReference type="SUPFAM" id="SSF82171">
    <property type="entry name" value="DPP6 N-terminal domain-like"/>
    <property type="match status" value="1"/>
</dbReference>
<dbReference type="EMBL" id="JAQNDN010000019">
    <property type="protein sequence ID" value="MDC0672726.1"/>
    <property type="molecule type" value="Genomic_DNA"/>
</dbReference>
<name>A0ABT5BID2_9BACT</name>